<dbReference type="InterPro" id="IPR029195">
    <property type="entry name" value="HCFC1R1"/>
</dbReference>
<accession>A0AAD9R7H5</accession>
<dbReference type="EMBL" id="JARQWQ010000001">
    <property type="protein sequence ID" value="KAK2574298.1"/>
    <property type="molecule type" value="Genomic_DNA"/>
</dbReference>
<evidence type="ECO:0000313" key="3">
    <source>
        <dbReference type="Proteomes" id="UP001249851"/>
    </source>
</evidence>
<reference evidence="2" key="2">
    <citation type="journal article" date="2023" name="Science">
        <title>Genomic signatures of disease resistance in endangered staghorn corals.</title>
        <authorList>
            <person name="Vollmer S.V."/>
            <person name="Selwyn J.D."/>
            <person name="Despard B.A."/>
            <person name="Roesel C.L."/>
        </authorList>
    </citation>
    <scope>NUCLEOTIDE SEQUENCE</scope>
    <source>
        <strain evidence="2">K2</strain>
    </source>
</reference>
<gene>
    <name evidence="2" type="ORF">P5673_000443</name>
</gene>
<feature type="compositionally biased region" description="Polar residues" evidence="1">
    <location>
        <begin position="1"/>
        <end position="12"/>
    </location>
</feature>
<feature type="region of interest" description="Disordered" evidence="1">
    <location>
        <begin position="81"/>
        <end position="105"/>
    </location>
</feature>
<evidence type="ECO:0000313" key="2">
    <source>
        <dbReference type="EMBL" id="KAK2574298.1"/>
    </source>
</evidence>
<sequence length="357" mass="39970">MIGPMENNNSIPYGTISWDNDDSFPSQRESQRTSPARNHFATESNFNGVRYSLRGPQFPPPSLQRLDGVGLSRQMGLSYSRHERQQTPRSNFHPMGTSSSISSSPTDVQHERFFSLRPVLNAPSTHVQIQSTQLPLTNNILTNENPTFSSRFFNSLPGSVSVSEPSAGSPSRFLSSNDITIHNTHHNNNNVEIPQDERLREGSHNGPACKQFLSEERMAARMHNLRISNDHNYPVNITQSVLDGRKTNMPTFVLHPEIKDALNENQVNSIIPEAIYKQMCKPCLAVIPWKTPDDKINLSTENKTADEENDGSGTSSCMSLVMESIPENEQFQDKGVHHVEVVSGSHTFSLQEDDMEL</sequence>
<dbReference type="PANTHER" id="PTHR16246">
    <property type="entry name" value="HOST CELL FACTOR C1 REGULATOR 1"/>
    <property type="match status" value="1"/>
</dbReference>
<proteinExistence type="predicted"/>
<feature type="region of interest" description="Disordered" evidence="1">
    <location>
        <begin position="1"/>
        <end position="43"/>
    </location>
</feature>
<protein>
    <submittedName>
        <fullName evidence="2">Uncharacterized protein</fullName>
    </submittedName>
</protein>
<feature type="compositionally biased region" description="Polar residues" evidence="1">
    <location>
        <begin position="23"/>
        <end position="43"/>
    </location>
</feature>
<name>A0AAD9R7H5_ACRCE</name>
<comment type="caution">
    <text evidence="2">The sequence shown here is derived from an EMBL/GenBank/DDBJ whole genome shotgun (WGS) entry which is preliminary data.</text>
</comment>
<organism evidence="2 3">
    <name type="scientific">Acropora cervicornis</name>
    <name type="common">Staghorn coral</name>
    <dbReference type="NCBI Taxonomy" id="6130"/>
    <lineage>
        <taxon>Eukaryota</taxon>
        <taxon>Metazoa</taxon>
        <taxon>Cnidaria</taxon>
        <taxon>Anthozoa</taxon>
        <taxon>Hexacorallia</taxon>
        <taxon>Scleractinia</taxon>
        <taxon>Astrocoeniina</taxon>
        <taxon>Acroporidae</taxon>
        <taxon>Acropora</taxon>
    </lineage>
</organism>
<dbReference type="PANTHER" id="PTHR16246:SF2">
    <property type="entry name" value="HOST CELL FACTOR C1 REGULATOR 1"/>
    <property type="match status" value="1"/>
</dbReference>
<evidence type="ECO:0000256" key="1">
    <source>
        <dbReference type="SAM" id="MobiDB-lite"/>
    </source>
</evidence>
<keyword evidence="3" id="KW-1185">Reference proteome</keyword>
<reference evidence="2" key="1">
    <citation type="journal article" date="2023" name="G3 (Bethesda)">
        <title>Whole genome assembly and annotation of the endangered Caribbean coral Acropora cervicornis.</title>
        <authorList>
            <person name="Selwyn J.D."/>
            <person name="Vollmer S.V."/>
        </authorList>
    </citation>
    <scope>NUCLEOTIDE SEQUENCE</scope>
    <source>
        <strain evidence="2">K2</strain>
    </source>
</reference>
<dbReference type="Proteomes" id="UP001249851">
    <property type="component" value="Unassembled WGS sequence"/>
</dbReference>
<dbReference type="AlphaFoldDB" id="A0AAD9R7H5"/>